<comment type="similarity">
    <text evidence="15">Belongs to the papillomaviridae L2 protein family.</text>
</comment>
<organismHost>
    <name type="scientific">Homo sapiens</name>
    <name type="common">Human</name>
    <dbReference type="NCBI Taxonomy" id="9606"/>
</organismHost>
<evidence type="ECO:0000256" key="2">
    <source>
        <dbReference type="ARBA" id="ARBA00022553"/>
    </source>
</evidence>
<evidence type="ECO:0000256" key="8">
    <source>
        <dbReference type="ARBA" id="ARBA00022921"/>
    </source>
</evidence>
<keyword evidence="12 15" id="KW-0238">DNA-binding</keyword>
<evidence type="ECO:0000256" key="14">
    <source>
        <dbReference type="ARBA" id="ARBA00023296"/>
    </source>
</evidence>
<comment type="caution">
    <text evidence="15">Lacks conserved residue(s) required for the propagation of feature annotation.</text>
</comment>
<sequence length="521" mass="56307">MQSLSRRKRDSVPNLYAKCQLSGNCLPDVKNKVEADTLADRLLRWLGSVIYLGGLGIGTGRGSGGSTGYNPIGAPSRVTPSGTLVRPTVPVESLGPSEIIPIDAIDPTTSSVVPLEDLTIPDVTVDSGDTRGIGETTLQPAQVDISTSHDPISDVTGASSHPTIISGEDNAIAVLDVSPIEPPTKRIALATRGASATPHVSVISGTTEFGQSSDLNVFVNATFSGDSIGYTEEIPLEPLNPFQEFEIESPPKTSTPRDVLNRAIGRARDLYNRRVQQIPTRNPALLTQPSRAIVFGFENPAFDADITQTFERDLEQVAAAPDADFADIVTIGRPRFSETDAGQIRVSRLGRRGTIKTRSGVQIGQAVHFYYDLSTIDTADAIELSTLGQHSGEQSIVDAMIESSLIDPFEMPDPTFTEEQQLLDPLTEDFSQSHLVLTSSRRGTSFTIPTIPPGLGLRIYVDDVGSDLFVSYPESRVIPAGGLPTEPFVPLEPALLSDIFSTDFVYRPSLYRKKRKRLEMF</sequence>
<dbReference type="GO" id="GO:0019028">
    <property type="term" value="C:viral capsid"/>
    <property type="evidence" value="ECO:0007669"/>
    <property type="project" value="UniProtKB-UniRule"/>
</dbReference>
<keyword evidence="9 15" id="KW-1177">Microtubular inwards viral transport</keyword>
<keyword evidence="11 15" id="KW-1176">Cytoplasmic inwards viral transport</keyword>
<dbReference type="GO" id="GO:0046718">
    <property type="term" value="P:symbiont entry into host cell"/>
    <property type="evidence" value="ECO:0007669"/>
    <property type="project" value="UniProtKB-KW"/>
</dbReference>
<keyword evidence="4 15" id="KW-1048">Host nucleus</keyword>
<dbReference type="Pfam" id="PF00513">
    <property type="entry name" value="Late_protein_L2"/>
    <property type="match status" value="1"/>
</dbReference>
<keyword evidence="13 15" id="KW-1015">Disulfide bond</keyword>
<evidence type="ECO:0000313" key="16">
    <source>
        <dbReference type="EMBL" id="QLM04855.1"/>
    </source>
</evidence>
<evidence type="ECO:0000256" key="5">
    <source>
        <dbReference type="ARBA" id="ARBA00022581"/>
    </source>
</evidence>
<keyword evidence="2 15" id="KW-0597">Phosphoprotein</keyword>
<dbReference type="SMR" id="A0A8E4N442"/>
<evidence type="ECO:0000256" key="1">
    <source>
        <dbReference type="ARBA" id="ARBA00022524"/>
    </source>
</evidence>
<comment type="PTM">
    <text evidence="15">Highly phosphorylated.</text>
</comment>
<dbReference type="GO" id="GO:0042025">
    <property type="term" value="C:host cell nucleus"/>
    <property type="evidence" value="ECO:0007669"/>
    <property type="project" value="UniProtKB-SubCell"/>
</dbReference>
<dbReference type="GO" id="GO:0003677">
    <property type="term" value="F:DNA binding"/>
    <property type="evidence" value="ECO:0007669"/>
    <property type="project" value="UniProtKB-UniRule"/>
</dbReference>
<evidence type="ECO:0000256" key="3">
    <source>
        <dbReference type="ARBA" id="ARBA00022561"/>
    </source>
</evidence>
<organism evidence="16">
    <name type="scientific">Human papillomavirus 4</name>
    <dbReference type="NCBI Taxonomy" id="10617"/>
    <lineage>
        <taxon>Viruses</taxon>
        <taxon>Monodnaviria</taxon>
        <taxon>Shotokuvirae</taxon>
        <taxon>Cossaviricota</taxon>
        <taxon>Papovaviricetes</taxon>
        <taxon>Zurhausenvirales</taxon>
        <taxon>Papillomaviridae</taxon>
        <taxon>Firstpapillomavirinae</taxon>
        <taxon>Gammapapillomavirus</taxon>
        <taxon>Gammapapillomavirus 1</taxon>
    </lineage>
</organism>
<keyword evidence="1 15" id="KW-1163">Viral penetration into host nucleus</keyword>
<dbReference type="HAMAP" id="MF_04003">
    <property type="entry name" value="PPV_L2"/>
    <property type="match status" value="1"/>
</dbReference>
<dbReference type="GO" id="GO:0005198">
    <property type="term" value="F:structural molecule activity"/>
    <property type="evidence" value="ECO:0007669"/>
    <property type="project" value="UniProtKB-UniRule"/>
</dbReference>
<dbReference type="KEGG" id="vg:1489451"/>
<proteinExistence type="inferred from homology"/>
<dbReference type="GO" id="GO:0075521">
    <property type="term" value="P:microtubule-dependent intracellular transport of viral material towards nucleus"/>
    <property type="evidence" value="ECO:0007669"/>
    <property type="project" value="UniProtKB-UniRule"/>
</dbReference>
<evidence type="ECO:0000256" key="10">
    <source>
        <dbReference type="ARBA" id="ARBA00023046"/>
    </source>
</evidence>
<evidence type="ECO:0000256" key="13">
    <source>
        <dbReference type="ARBA" id="ARBA00023157"/>
    </source>
</evidence>
<accession>A0A8E4N442</accession>
<dbReference type="InterPro" id="IPR000784">
    <property type="entry name" value="Late_L2"/>
</dbReference>
<evidence type="ECO:0000256" key="15">
    <source>
        <dbReference type="HAMAP-Rule" id="MF_04003"/>
    </source>
</evidence>
<keyword evidence="3 15" id="KW-0167">Capsid protein</keyword>
<evidence type="ECO:0000256" key="9">
    <source>
        <dbReference type="ARBA" id="ARBA00022952"/>
    </source>
</evidence>
<dbReference type="GO" id="GO:0075732">
    <property type="term" value="P:viral penetration into host nucleus"/>
    <property type="evidence" value="ECO:0007669"/>
    <property type="project" value="UniProtKB-KW"/>
</dbReference>
<name>A0A8E4N442_HPV04</name>
<keyword evidence="5 15" id="KW-0945">Host-virus interaction</keyword>
<protein>
    <recommendedName>
        <fullName evidence="15">Minor capsid protein L2</fullName>
    </recommendedName>
</protein>
<dbReference type="GO" id="GO:0043657">
    <property type="term" value="C:host cell"/>
    <property type="evidence" value="ECO:0007669"/>
    <property type="project" value="GOC"/>
</dbReference>
<keyword evidence="14 15" id="KW-1160">Virus entry into host cell</keyword>
<comment type="function">
    <text evidence="15">Minor protein of the capsid that localizes along the inner surface of the virion, within the central cavities beneath the L1 pentamers. Plays a role in capsid stabilization through interaction with the major capsid protein L1. Once the virion enters the host cell, L2 escorts the genomic DNA into the nucleus by promoting escape from the endosomal compartments and traffic through the host Golgi network. Mechanistically, the C-terminus of L2 possesses a cell-penetrating peptide that protudes from the host endosome, interacts with host cytoplasmic retromer cargo and thereby mediates the capsid delivery to the host trans-Golgi network. Plays a role through its interaction with host dynein in the intracellular microtubule-dependent transport of viral capsid toward the nucleus. Mediates the viral genome import into the nucleus through binding to host importins. Once within the nucleus, L2 localizes viral genomes to host PML bodies in order to activate early gene expression for establishment of infection. Later on, promotes late gene expression by interacting with the viral E2 protein and by inhibiting its transcriptional activation functions. During virion assembly, encapsidates the genome by direct interaction with the viral DNA.</text>
</comment>
<keyword evidence="6" id="KW-1040">Host Golgi apparatus</keyword>
<comment type="subunit">
    <text evidence="15">Interacts with major capsid protein L1. Interacts with E2; this interaction inhibits E2 transcriptional activity but not the DNA replication function E2. Interacts with host HSPA8; this interaction is required for L2 nuclear translocation. Interacts with host importins KPNB2 and KPNB3. Forms a complex with importin alpha2-beta1 heterodimers via interaction with the importin alpha2 adapter. Interacts with host DYNLT1; this interaction is essential for virus intracellular transport during entry. Interacts (via C-terminus) with host retromer subunits VPS35 AND VPS29.</text>
</comment>
<comment type="subcellular location">
    <subcellularLocation>
        <location evidence="15">Virion</location>
    </subcellularLocation>
    <subcellularLocation>
        <location evidence="15">Host nucleus</location>
    </subcellularLocation>
</comment>
<evidence type="ECO:0000256" key="6">
    <source>
        <dbReference type="ARBA" id="ARBA00022812"/>
    </source>
</evidence>
<reference evidence="16" key="1">
    <citation type="submission" date="2019-10" db="EMBL/GenBank/DDBJ databases">
        <title>Human CD28 is essential for T-cell immunity to skin-tropic alpha- and gamma-papillomaviruses.</title>
        <authorList>
            <person name="Beziat V."/>
        </authorList>
    </citation>
    <scope>NUCLEOTIDE SEQUENCE</scope>
    <source>
        <strain evidence="16">P2</strain>
    </source>
</reference>
<evidence type="ECO:0000256" key="12">
    <source>
        <dbReference type="ARBA" id="ARBA00023125"/>
    </source>
</evidence>
<dbReference type="OrthoDB" id="8047at10239"/>
<feature type="disulfide bond" evidence="15">
    <location>
        <begin position="19"/>
        <end position="25"/>
    </location>
</feature>
<gene>
    <name evidence="15 16" type="primary">L2</name>
</gene>
<keyword evidence="7 15" id="KW-0946">Virion</keyword>
<evidence type="ECO:0000256" key="4">
    <source>
        <dbReference type="ARBA" id="ARBA00022562"/>
    </source>
</evidence>
<evidence type="ECO:0000256" key="7">
    <source>
        <dbReference type="ARBA" id="ARBA00022844"/>
    </source>
</evidence>
<evidence type="ECO:0000256" key="11">
    <source>
        <dbReference type="ARBA" id="ARBA00023120"/>
    </source>
</evidence>
<keyword evidence="8 15" id="KW-0426">Late protein</keyword>
<dbReference type="RefSeq" id="NP_040894.1">
    <property type="nucleotide sequence ID" value="NC_001457.1"/>
</dbReference>
<keyword evidence="10" id="KW-1039">Host endosome</keyword>
<dbReference type="EMBL" id="MN605989">
    <property type="protein sequence ID" value="QLM04855.1"/>
    <property type="molecule type" value="Genomic_DNA"/>
</dbReference>